<sequence length="442" mass="49666">MQEIPRSFSYQSKNAMRTDKIVFDRTDFELMEPSRIRSDGASRNRVLSKRRRITSDGDYISLVESDDEGEASVVQTLYVVPNTRGQMTWQSSMPAYTTKPDTKGSALVLRYVEDVDSDTKLTKLHTMVMRSPFLKDAVRRLFENYPGEPSALMEEPKYAPLFRRFFHQWAKLQHIYGHTTASDSARAGQLAAVFGVLEEEIGGSSMQDIKNRARNGEVTFDSIWAMFPPGCPVIRGQGSSQHLYLVDDGGYFKDGEGRRFFQLKLKDIDHDGSVFGWRKSSNIVTGFDGTMGIDQLPAVPVNLHRDADAIEKAATVRGTRVAELTSEAVAYRSHEGFADTHSMGQRYLSGRVVIDSRSYVQQTASRKRFEKETGAISTSPGRLQALLPKPPNQQKNDSSLEGHTFLSVRDNYNLHPVLSVGEYNLRETVDTPEDRVGSQLLD</sequence>
<evidence type="ECO:0000259" key="2">
    <source>
        <dbReference type="Pfam" id="PF22942"/>
    </source>
</evidence>
<dbReference type="PANTHER" id="PTHR46411:SF3">
    <property type="entry name" value="AAA+ ATPASE DOMAIN-CONTAINING PROTEIN"/>
    <property type="match status" value="1"/>
</dbReference>
<evidence type="ECO:0000313" key="3">
    <source>
        <dbReference type="EMBL" id="KXT18089.1"/>
    </source>
</evidence>
<dbReference type="EMBL" id="LFZO01000011">
    <property type="protein sequence ID" value="KXT18092.1"/>
    <property type="molecule type" value="Genomic_DNA"/>
</dbReference>
<protein>
    <recommendedName>
        <fullName evidence="2">DUF7025 domain-containing protein</fullName>
    </recommendedName>
</protein>
<dbReference type="EMBL" id="LFZO01000011">
    <property type="protein sequence ID" value="KXT18089.1"/>
    <property type="molecule type" value="Genomic_DNA"/>
</dbReference>
<dbReference type="EMBL" id="LFZO01000011">
    <property type="protein sequence ID" value="KXT18090.1"/>
    <property type="molecule type" value="Genomic_DNA"/>
</dbReference>
<dbReference type="OrthoDB" id="10042665at2759"/>
<keyword evidence="4" id="KW-1185">Reference proteome</keyword>
<feature type="domain" description="DUF7025" evidence="2">
    <location>
        <begin position="210"/>
        <end position="304"/>
    </location>
</feature>
<name>A0A139ITL0_9PEZI</name>
<feature type="region of interest" description="Disordered" evidence="1">
    <location>
        <begin position="370"/>
        <end position="399"/>
    </location>
</feature>
<gene>
    <name evidence="3" type="ORF">AC579_4586</name>
</gene>
<dbReference type="InterPro" id="IPR054289">
    <property type="entry name" value="DUF7025"/>
</dbReference>
<organism evidence="3 4">
    <name type="scientific">Pseudocercospora musae</name>
    <dbReference type="NCBI Taxonomy" id="113226"/>
    <lineage>
        <taxon>Eukaryota</taxon>
        <taxon>Fungi</taxon>
        <taxon>Dikarya</taxon>
        <taxon>Ascomycota</taxon>
        <taxon>Pezizomycotina</taxon>
        <taxon>Dothideomycetes</taxon>
        <taxon>Dothideomycetidae</taxon>
        <taxon>Mycosphaerellales</taxon>
        <taxon>Mycosphaerellaceae</taxon>
        <taxon>Pseudocercospora</taxon>
    </lineage>
</organism>
<evidence type="ECO:0000313" key="4">
    <source>
        <dbReference type="Proteomes" id="UP000073492"/>
    </source>
</evidence>
<dbReference type="AlphaFoldDB" id="A0A139ITL0"/>
<dbReference type="STRING" id="113226.A0A139ITL0"/>
<reference evidence="3 4" key="1">
    <citation type="submission" date="2015-07" db="EMBL/GenBank/DDBJ databases">
        <title>Comparative genomics of the Sigatoka disease complex on banana suggests a link between parallel evolutionary changes in Pseudocercospora fijiensis and Pseudocercospora eumusae and increased virulence on the banana host.</title>
        <authorList>
            <person name="Chang T.-C."/>
            <person name="Salvucci A."/>
            <person name="Crous P.W."/>
            <person name="Stergiopoulos I."/>
        </authorList>
    </citation>
    <scope>NUCLEOTIDE SEQUENCE [LARGE SCALE GENOMIC DNA]</scope>
    <source>
        <strain evidence="3 4">CBS 116634</strain>
    </source>
</reference>
<accession>A0A139ITL0</accession>
<dbReference type="PANTHER" id="PTHR46411">
    <property type="entry name" value="FAMILY ATPASE, PUTATIVE-RELATED"/>
    <property type="match status" value="1"/>
</dbReference>
<evidence type="ECO:0000256" key="1">
    <source>
        <dbReference type="SAM" id="MobiDB-lite"/>
    </source>
</evidence>
<comment type="caution">
    <text evidence="3">The sequence shown here is derived from an EMBL/GenBank/DDBJ whole genome shotgun (WGS) entry which is preliminary data.</text>
</comment>
<dbReference type="Proteomes" id="UP000073492">
    <property type="component" value="Unassembled WGS sequence"/>
</dbReference>
<proteinExistence type="predicted"/>
<dbReference type="EMBL" id="LFZO01000011">
    <property type="protein sequence ID" value="KXT18091.1"/>
    <property type="molecule type" value="Genomic_DNA"/>
</dbReference>
<dbReference type="Pfam" id="PF22942">
    <property type="entry name" value="DUF7025"/>
    <property type="match status" value="1"/>
</dbReference>